<name>R0J1E6_EXST2</name>
<gene>
    <name evidence="1" type="ORF">SETTUDRAFT_166566</name>
</gene>
<sequence length="52" mass="6043">MVWQMSPLLWGLKKELRACKHRFSPASLRHPRPGILLAITDIYWYAKSGMST</sequence>
<accession>R0J1E6</accession>
<organism evidence="1 2">
    <name type="scientific">Exserohilum turcicum (strain 28A)</name>
    <name type="common">Northern leaf blight fungus</name>
    <name type="synonym">Setosphaeria turcica</name>
    <dbReference type="NCBI Taxonomy" id="671987"/>
    <lineage>
        <taxon>Eukaryota</taxon>
        <taxon>Fungi</taxon>
        <taxon>Dikarya</taxon>
        <taxon>Ascomycota</taxon>
        <taxon>Pezizomycotina</taxon>
        <taxon>Dothideomycetes</taxon>
        <taxon>Pleosporomycetidae</taxon>
        <taxon>Pleosporales</taxon>
        <taxon>Pleosporineae</taxon>
        <taxon>Pleosporaceae</taxon>
        <taxon>Exserohilum</taxon>
    </lineage>
</organism>
<dbReference type="Proteomes" id="UP000016935">
    <property type="component" value="Unassembled WGS sequence"/>
</dbReference>
<proteinExistence type="predicted"/>
<dbReference type="HOGENOM" id="CLU_3088780_0_0_1"/>
<dbReference type="EMBL" id="KB908482">
    <property type="protein sequence ID" value="EOA90591.1"/>
    <property type="molecule type" value="Genomic_DNA"/>
</dbReference>
<reference evidence="1 2" key="1">
    <citation type="journal article" date="2012" name="PLoS Pathog.">
        <title>Diverse lifestyles and strategies of plant pathogenesis encoded in the genomes of eighteen Dothideomycetes fungi.</title>
        <authorList>
            <person name="Ohm R.A."/>
            <person name="Feau N."/>
            <person name="Henrissat B."/>
            <person name="Schoch C.L."/>
            <person name="Horwitz B.A."/>
            <person name="Barry K.W."/>
            <person name="Condon B.J."/>
            <person name="Copeland A.C."/>
            <person name="Dhillon B."/>
            <person name="Glaser F."/>
            <person name="Hesse C.N."/>
            <person name="Kosti I."/>
            <person name="LaButti K."/>
            <person name="Lindquist E.A."/>
            <person name="Lucas S."/>
            <person name="Salamov A.A."/>
            <person name="Bradshaw R.E."/>
            <person name="Ciuffetti L."/>
            <person name="Hamelin R.C."/>
            <person name="Kema G.H.J."/>
            <person name="Lawrence C."/>
            <person name="Scott J.A."/>
            <person name="Spatafora J.W."/>
            <person name="Turgeon B.G."/>
            <person name="de Wit P.J.G.M."/>
            <person name="Zhong S."/>
            <person name="Goodwin S.B."/>
            <person name="Grigoriev I.V."/>
        </authorList>
    </citation>
    <scope>NUCLEOTIDE SEQUENCE [LARGE SCALE GENOMIC DNA]</scope>
    <source>
        <strain evidence="2">28A</strain>
    </source>
</reference>
<dbReference type="RefSeq" id="XP_008021394.1">
    <property type="nucleotide sequence ID" value="XM_008023203.1"/>
</dbReference>
<evidence type="ECO:0000313" key="2">
    <source>
        <dbReference type="Proteomes" id="UP000016935"/>
    </source>
</evidence>
<evidence type="ECO:0000313" key="1">
    <source>
        <dbReference type="EMBL" id="EOA90591.1"/>
    </source>
</evidence>
<dbReference type="GeneID" id="19399846"/>
<keyword evidence="2" id="KW-1185">Reference proteome</keyword>
<reference evidence="1 2" key="2">
    <citation type="journal article" date="2013" name="PLoS Genet.">
        <title>Comparative genome structure, secondary metabolite, and effector coding capacity across Cochliobolus pathogens.</title>
        <authorList>
            <person name="Condon B.J."/>
            <person name="Leng Y."/>
            <person name="Wu D."/>
            <person name="Bushley K.E."/>
            <person name="Ohm R.A."/>
            <person name="Otillar R."/>
            <person name="Martin J."/>
            <person name="Schackwitz W."/>
            <person name="Grimwood J."/>
            <person name="MohdZainudin N."/>
            <person name="Xue C."/>
            <person name="Wang R."/>
            <person name="Manning V.A."/>
            <person name="Dhillon B."/>
            <person name="Tu Z.J."/>
            <person name="Steffenson B.J."/>
            <person name="Salamov A."/>
            <person name="Sun H."/>
            <person name="Lowry S."/>
            <person name="LaButti K."/>
            <person name="Han J."/>
            <person name="Copeland A."/>
            <person name="Lindquist E."/>
            <person name="Barry K."/>
            <person name="Schmutz J."/>
            <person name="Baker S.E."/>
            <person name="Ciuffetti L.M."/>
            <person name="Grigoriev I.V."/>
            <person name="Zhong S."/>
            <person name="Turgeon B.G."/>
        </authorList>
    </citation>
    <scope>NUCLEOTIDE SEQUENCE [LARGE SCALE GENOMIC DNA]</scope>
    <source>
        <strain evidence="2">28A</strain>
    </source>
</reference>
<dbReference type="AlphaFoldDB" id="R0J1E6"/>
<protein>
    <submittedName>
        <fullName evidence="1">Uncharacterized protein</fullName>
    </submittedName>
</protein>